<sequence>MDGDEALAYLEVIDSQISRLRDIQDRLAHAGAPPSPEPTPSTSPRTRSATPEPTPSTSSMTMSVTPTSTMTVSVTPTYDSDDARSALAQQQSSFASRIQGLEMPPVDPFIVRREMHPLHPALPPTLRGVMVKVTSYDWETDLHYPRLSLDDLLAICKTAHAYAASTSGIPSWNMAVHNPVIEMALGVYSVDMLPEVSLPPSGPGPWPLPCTLLTINAGLGQAEMSSYGVKFLSQSHDQHGLLGAELHIGLTQTAHWDKLTKEAEAQVQAQAQALAQAQPWSQPPSAQGSPVRPPPRLPEFLPGIIAQGHEWRFVVTTREFEADGSKKTVVWVTRCIGRTDSVPGILQIVHCLRHISTWCREVFWPWYRDNTRGVGEAAFSSDSDLDDYCRALAAAVSEWPTGPLM</sequence>
<dbReference type="Proteomes" id="UP000078559">
    <property type="component" value="Chromosome 9"/>
</dbReference>
<feature type="region of interest" description="Disordered" evidence="1">
    <location>
        <begin position="270"/>
        <end position="294"/>
    </location>
</feature>
<dbReference type="EMBL" id="CM003106">
    <property type="protein sequence ID" value="KUI72727.1"/>
    <property type="molecule type" value="Genomic_DNA"/>
</dbReference>
<evidence type="ECO:0000256" key="1">
    <source>
        <dbReference type="SAM" id="MobiDB-lite"/>
    </source>
</evidence>
<dbReference type="InterPro" id="IPR046797">
    <property type="entry name" value="PDDEXK_12"/>
</dbReference>
<feature type="region of interest" description="Disordered" evidence="1">
    <location>
        <begin position="23"/>
        <end position="77"/>
    </location>
</feature>
<reference evidence="3" key="1">
    <citation type="submission" date="2014-12" db="EMBL/GenBank/DDBJ databases">
        <title>Genome Sequence of Valsa Canker Pathogens Uncovers a Specific Adaption of Colonization on Woody Bark.</title>
        <authorList>
            <person name="Yin Z."/>
            <person name="Liu H."/>
            <person name="Gao X."/>
            <person name="Li Z."/>
            <person name="Song N."/>
            <person name="Ke X."/>
            <person name="Dai Q."/>
            <person name="Wu Y."/>
            <person name="Sun Y."/>
            <person name="Xu J.-R."/>
            <person name="Kang Z.K."/>
            <person name="Wang L."/>
            <person name="Huang L."/>
        </authorList>
    </citation>
    <scope>NUCLEOTIDE SEQUENCE [LARGE SCALE GENOMIC DNA]</scope>
    <source>
        <strain evidence="3">03-8</strain>
    </source>
</reference>
<evidence type="ECO:0000313" key="3">
    <source>
        <dbReference type="EMBL" id="KUI72727.1"/>
    </source>
</evidence>
<evidence type="ECO:0000259" key="2">
    <source>
        <dbReference type="Pfam" id="PF20516"/>
    </source>
</evidence>
<gene>
    <name evidence="3" type="ORF">VM1G_08141</name>
</gene>
<feature type="compositionally biased region" description="Low complexity" evidence="1">
    <location>
        <begin position="270"/>
        <end position="290"/>
    </location>
</feature>
<feature type="compositionally biased region" description="Low complexity" evidence="1">
    <location>
        <begin position="42"/>
        <end position="77"/>
    </location>
</feature>
<feature type="domain" description="PD-(D/E)XK nuclease-like" evidence="2">
    <location>
        <begin position="243"/>
        <end position="364"/>
    </location>
</feature>
<evidence type="ECO:0000313" key="4">
    <source>
        <dbReference type="Proteomes" id="UP000078559"/>
    </source>
</evidence>
<proteinExistence type="predicted"/>
<organism evidence="3 4">
    <name type="scientific">Cytospora mali</name>
    <name type="common">Apple Valsa canker fungus</name>
    <name type="synonym">Valsa mali</name>
    <dbReference type="NCBI Taxonomy" id="578113"/>
    <lineage>
        <taxon>Eukaryota</taxon>
        <taxon>Fungi</taxon>
        <taxon>Dikarya</taxon>
        <taxon>Ascomycota</taxon>
        <taxon>Pezizomycotina</taxon>
        <taxon>Sordariomycetes</taxon>
        <taxon>Sordariomycetidae</taxon>
        <taxon>Diaporthales</taxon>
        <taxon>Cytosporaceae</taxon>
        <taxon>Cytospora</taxon>
    </lineage>
</organism>
<name>A0A194W8W3_CYTMA</name>
<accession>A0A194W8W3</accession>
<dbReference type="OrthoDB" id="4161186at2759"/>
<dbReference type="AlphaFoldDB" id="A0A194W8W3"/>
<keyword evidence="4" id="KW-1185">Reference proteome</keyword>
<dbReference type="Pfam" id="PF20516">
    <property type="entry name" value="PDDEXK_12"/>
    <property type="match status" value="1"/>
</dbReference>
<protein>
    <recommendedName>
        <fullName evidence="2">PD-(D/E)XK nuclease-like domain-containing protein</fullName>
    </recommendedName>
</protein>